<dbReference type="Proteomes" id="UP001603857">
    <property type="component" value="Unassembled WGS sequence"/>
</dbReference>
<keyword evidence="3" id="KW-1185">Reference proteome</keyword>
<proteinExistence type="predicted"/>
<feature type="transmembrane region" description="Helical" evidence="1">
    <location>
        <begin position="20"/>
        <end position="39"/>
    </location>
</feature>
<reference evidence="2 3" key="1">
    <citation type="submission" date="2024-08" db="EMBL/GenBank/DDBJ databases">
        <title>Insights into the chromosomal genome structure of Flemingia macrophylla.</title>
        <authorList>
            <person name="Ding Y."/>
            <person name="Zhao Y."/>
            <person name="Bi W."/>
            <person name="Wu M."/>
            <person name="Zhao G."/>
            <person name="Gong Y."/>
            <person name="Li W."/>
            <person name="Zhang P."/>
        </authorList>
    </citation>
    <scope>NUCLEOTIDE SEQUENCE [LARGE SCALE GENOMIC DNA]</scope>
    <source>
        <strain evidence="2">DYQJB</strain>
        <tissue evidence="2">Leaf</tissue>
    </source>
</reference>
<gene>
    <name evidence="2" type="ORF">Fmac_012052</name>
</gene>
<protein>
    <submittedName>
        <fullName evidence="2">Uncharacterized protein</fullName>
    </submittedName>
</protein>
<keyword evidence="1" id="KW-0812">Transmembrane</keyword>
<name>A0ABD1MPM2_9FABA</name>
<keyword evidence="1" id="KW-0472">Membrane</keyword>
<comment type="caution">
    <text evidence="2">The sequence shown here is derived from an EMBL/GenBank/DDBJ whole genome shotgun (WGS) entry which is preliminary data.</text>
</comment>
<dbReference type="AlphaFoldDB" id="A0ABD1MPM2"/>
<evidence type="ECO:0000256" key="1">
    <source>
        <dbReference type="SAM" id="Phobius"/>
    </source>
</evidence>
<dbReference type="EMBL" id="JBGMDY010000004">
    <property type="protein sequence ID" value="KAL2337606.1"/>
    <property type="molecule type" value="Genomic_DNA"/>
</dbReference>
<accession>A0ABD1MPM2</accession>
<evidence type="ECO:0000313" key="2">
    <source>
        <dbReference type="EMBL" id="KAL2337606.1"/>
    </source>
</evidence>
<evidence type="ECO:0000313" key="3">
    <source>
        <dbReference type="Proteomes" id="UP001603857"/>
    </source>
</evidence>
<keyword evidence="1" id="KW-1133">Transmembrane helix</keyword>
<sequence>MDEGLMIQKESLLKTTIGRIAQITVNEIFLLSHIINVLAKLIDGWSRRKF</sequence>
<organism evidence="2 3">
    <name type="scientific">Flemingia macrophylla</name>
    <dbReference type="NCBI Taxonomy" id="520843"/>
    <lineage>
        <taxon>Eukaryota</taxon>
        <taxon>Viridiplantae</taxon>
        <taxon>Streptophyta</taxon>
        <taxon>Embryophyta</taxon>
        <taxon>Tracheophyta</taxon>
        <taxon>Spermatophyta</taxon>
        <taxon>Magnoliopsida</taxon>
        <taxon>eudicotyledons</taxon>
        <taxon>Gunneridae</taxon>
        <taxon>Pentapetalae</taxon>
        <taxon>rosids</taxon>
        <taxon>fabids</taxon>
        <taxon>Fabales</taxon>
        <taxon>Fabaceae</taxon>
        <taxon>Papilionoideae</taxon>
        <taxon>50 kb inversion clade</taxon>
        <taxon>NPAAA clade</taxon>
        <taxon>indigoferoid/millettioid clade</taxon>
        <taxon>Phaseoleae</taxon>
        <taxon>Flemingia</taxon>
    </lineage>
</organism>